<evidence type="ECO:0000313" key="2">
    <source>
        <dbReference type="EMBL" id="TFD89776.1"/>
    </source>
</evidence>
<reference evidence="2 3" key="1">
    <citation type="submission" date="2019-03" db="EMBL/GenBank/DDBJ databases">
        <title>Genomics of glacier-inhabiting Cryobacterium strains.</title>
        <authorList>
            <person name="Liu Q."/>
            <person name="Xin Y.-H."/>
        </authorList>
    </citation>
    <scope>NUCLEOTIDE SEQUENCE [LARGE SCALE GENOMIC DNA]</scope>
    <source>
        <strain evidence="2 3">Sr54</strain>
    </source>
</reference>
<accession>A0A4R9BSU7</accession>
<feature type="transmembrane region" description="Helical" evidence="1">
    <location>
        <begin position="176"/>
        <end position="194"/>
    </location>
</feature>
<feature type="transmembrane region" description="Helical" evidence="1">
    <location>
        <begin position="214"/>
        <end position="232"/>
    </location>
</feature>
<keyword evidence="1" id="KW-0472">Membrane</keyword>
<dbReference type="Gene3D" id="1.10.1760.20">
    <property type="match status" value="1"/>
</dbReference>
<feature type="transmembrane region" description="Helical" evidence="1">
    <location>
        <begin position="145"/>
        <end position="164"/>
    </location>
</feature>
<evidence type="ECO:0000256" key="1">
    <source>
        <dbReference type="SAM" id="Phobius"/>
    </source>
</evidence>
<keyword evidence="1" id="KW-0812">Transmembrane</keyword>
<dbReference type="EMBL" id="SOHN01000008">
    <property type="protein sequence ID" value="TFD89776.1"/>
    <property type="molecule type" value="Genomic_DNA"/>
</dbReference>
<name>A0A4R9BSU7_9MICO</name>
<proteinExistence type="predicted"/>
<protein>
    <submittedName>
        <fullName evidence="2">ECF transporter S component</fullName>
    </submittedName>
</protein>
<keyword evidence="3" id="KW-1185">Reference proteome</keyword>
<comment type="caution">
    <text evidence="2">The sequence shown here is derived from an EMBL/GenBank/DDBJ whole genome shotgun (WGS) entry which is preliminary data.</text>
</comment>
<dbReference type="Proteomes" id="UP000297626">
    <property type="component" value="Unassembled WGS sequence"/>
</dbReference>
<gene>
    <name evidence="2" type="ORF">E3T51_03390</name>
</gene>
<evidence type="ECO:0000313" key="3">
    <source>
        <dbReference type="Proteomes" id="UP000297626"/>
    </source>
</evidence>
<dbReference type="RefSeq" id="WP_134527545.1">
    <property type="nucleotide sequence ID" value="NZ_SOHN01000008.1"/>
</dbReference>
<sequence>MTVELERTQASSEPLDRLVEDLQRLRNTAGEVSYAEIAALIARTREAHGITPAAARVARSSVFDAFRMGRRRINAVLVEEIVRALGEDEAAAALWRKRCLDAQFSARRSAGFVRIDRPDASGEPAESAAPHPPVAPLTSHPDRRALAVALTVALLVGCVGVNLFGDGVVDKFHLPVWLDMIGTATAAIALGPWHGALVGVLTNLLGGLQGNPETLPFAPVNVVGALVWGYGYRLFCRNRGALRFLLLNVAVAVSCTLVAVPINVLVFSGVAGHASDLVASTMVTIGERLWVAVFSANLMLSLLDKLVAGYIALLLARFLLPLGLGRSPELGRQ</sequence>
<feature type="transmembrane region" description="Helical" evidence="1">
    <location>
        <begin position="244"/>
        <end position="269"/>
    </location>
</feature>
<keyword evidence="1" id="KW-1133">Transmembrane helix</keyword>
<organism evidence="2 3">
    <name type="scientific">Cryobacterium serini</name>
    <dbReference type="NCBI Taxonomy" id="1259201"/>
    <lineage>
        <taxon>Bacteria</taxon>
        <taxon>Bacillati</taxon>
        <taxon>Actinomycetota</taxon>
        <taxon>Actinomycetes</taxon>
        <taxon>Micrococcales</taxon>
        <taxon>Microbacteriaceae</taxon>
        <taxon>Cryobacterium</taxon>
    </lineage>
</organism>
<dbReference type="AlphaFoldDB" id="A0A4R9BSU7"/>